<gene>
    <name evidence="1" type="ORF">AT268_32135</name>
</gene>
<proteinExistence type="predicted"/>
<sequence length="110" mass="12156">MKKVQGFKYTIEGFAIPKDFAFGVLALNNAKSSRPGTIANIETHEGTNLLTVVSYVEVDDTINELVGTITDKESIEIVDVELHDFAEKVQKTIEDMEDADTSYHVSLASF</sequence>
<evidence type="ECO:0000313" key="2">
    <source>
        <dbReference type="Proteomes" id="UP000075476"/>
    </source>
</evidence>
<dbReference type="EMBL" id="LOMO01000001">
    <property type="protein sequence ID" value="KXY51151.1"/>
    <property type="molecule type" value="Genomic_DNA"/>
</dbReference>
<organism evidence="1 2">
    <name type="scientific">Bacillus cereus</name>
    <dbReference type="NCBI Taxonomy" id="1396"/>
    <lineage>
        <taxon>Bacteria</taxon>
        <taxon>Bacillati</taxon>
        <taxon>Bacillota</taxon>
        <taxon>Bacilli</taxon>
        <taxon>Bacillales</taxon>
        <taxon>Bacillaceae</taxon>
        <taxon>Bacillus</taxon>
        <taxon>Bacillus cereus group</taxon>
    </lineage>
</organism>
<accession>A0A9X0MJW4</accession>
<dbReference type="AlphaFoldDB" id="A0A9X0MJW4"/>
<comment type="caution">
    <text evidence="1">The sequence shown here is derived from an EMBL/GenBank/DDBJ whole genome shotgun (WGS) entry which is preliminary data.</text>
</comment>
<reference evidence="1 2" key="1">
    <citation type="submission" date="2015-12" db="EMBL/GenBank/DDBJ databases">
        <title>Bacillus cereus Group isolate.</title>
        <authorList>
            <person name="Kovac J."/>
        </authorList>
    </citation>
    <scope>NUCLEOTIDE SEQUENCE [LARGE SCALE GENOMIC DNA]</scope>
    <source>
        <strain evidence="1 2">FSL K6-0073</strain>
    </source>
</reference>
<protein>
    <submittedName>
        <fullName evidence="1">Uncharacterized protein</fullName>
    </submittedName>
</protein>
<name>A0A9X0MJW4_BACCE</name>
<evidence type="ECO:0000313" key="1">
    <source>
        <dbReference type="EMBL" id="KXY51151.1"/>
    </source>
</evidence>
<dbReference type="RefSeq" id="WP_061662489.1">
    <property type="nucleotide sequence ID" value="NZ_LOMO01000001.1"/>
</dbReference>
<dbReference type="Proteomes" id="UP000075476">
    <property type="component" value="Unassembled WGS sequence"/>
</dbReference>